<evidence type="ECO:0000313" key="11">
    <source>
        <dbReference type="Proteomes" id="UP000186039"/>
    </source>
</evidence>
<feature type="transmembrane region" description="Helical" evidence="7">
    <location>
        <begin position="235"/>
        <end position="256"/>
    </location>
</feature>
<dbReference type="InterPro" id="IPR027417">
    <property type="entry name" value="P-loop_NTPase"/>
</dbReference>
<dbReference type="PROSITE" id="PS00211">
    <property type="entry name" value="ABC_TRANSPORTER_1"/>
    <property type="match status" value="1"/>
</dbReference>
<dbReference type="SUPFAM" id="SSF90123">
    <property type="entry name" value="ABC transporter transmembrane region"/>
    <property type="match status" value="1"/>
</dbReference>
<reference evidence="10 11" key="1">
    <citation type="submission" date="2016-09" db="EMBL/GenBank/DDBJ databases">
        <title>Genomic Taxonomy of the Vibrionaceae.</title>
        <authorList>
            <person name="Gonzalez-Castillo A."/>
            <person name="Gomez-Gil B."/>
            <person name="Enciso-Ibarra K."/>
        </authorList>
    </citation>
    <scope>NUCLEOTIDE SEQUENCE [LARGE SCALE GENOMIC DNA]</scope>
    <source>
        <strain evidence="10 11">CAIM 1902</strain>
    </source>
</reference>
<evidence type="ECO:0000256" key="6">
    <source>
        <dbReference type="ARBA" id="ARBA00023136"/>
    </source>
</evidence>
<organism evidence="10 11">
    <name type="scientific">Vibrio panuliri</name>
    <dbReference type="NCBI Taxonomy" id="1381081"/>
    <lineage>
        <taxon>Bacteria</taxon>
        <taxon>Pseudomonadati</taxon>
        <taxon>Pseudomonadota</taxon>
        <taxon>Gammaproteobacteria</taxon>
        <taxon>Vibrionales</taxon>
        <taxon>Vibrionaceae</taxon>
        <taxon>Vibrio</taxon>
    </lineage>
</organism>
<evidence type="ECO:0000259" key="8">
    <source>
        <dbReference type="PROSITE" id="PS50893"/>
    </source>
</evidence>
<dbReference type="Gene3D" id="3.40.50.300">
    <property type="entry name" value="P-loop containing nucleotide triphosphate hydrolases"/>
    <property type="match status" value="1"/>
</dbReference>
<name>A0ABX3FGX9_9VIBR</name>
<keyword evidence="5 7" id="KW-1133">Transmembrane helix</keyword>
<protein>
    <submittedName>
        <fullName evidence="10">ABC transporter ATP-binding protein</fullName>
    </submittedName>
</protein>
<evidence type="ECO:0000313" key="10">
    <source>
        <dbReference type="EMBL" id="OLQ91852.1"/>
    </source>
</evidence>
<evidence type="ECO:0000256" key="4">
    <source>
        <dbReference type="ARBA" id="ARBA00022840"/>
    </source>
</evidence>
<evidence type="ECO:0000256" key="1">
    <source>
        <dbReference type="ARBA" id="ARBA00004651"/>
    </source>
</evidence>
<sequence length="583" mass="64387">MAPVKWQIRFAMSLSVLSALFALVGLYLLALALQSLQQSQTWPVEQFGLAVVCAVAAYLGRLQSLSQSHYAAFKLERLLRTQLSQHLGDVSMGFVQQFGASKISKVIQEDVKELHVFVADSTPLYARAYIAPILTLIGLLLLDWRLAFAVVALIVVGMAILAVAMRGHNDLSKHYMETREEVSATIVEYVQAMPVVRTFETGSSSFRRYSDALDKFRDIVVSWYESVSFSSRFSLGLLHALPTMLVLMWVGSALVWQQSLSMITWVAVLLIGTGMVEAITPLITLIHLVEKAKMSVMRIEQLLDVPAMPIPQNTQLPQDHSVCFEQVGFAYDETQGNVLHQIDFSVAQGSVTALVGPSGSGKSTIAQLIPRFWDVTQGAVKIGGVDVRSMSSETLMNQVAFVFQETFLFAHSIADNIRLGCPNATMEDVIAAAKVAQADEFICQLPQGYQTCPGERGVFLSGGQKQRITIARAVLQNRPILVLDEATAFSDPENEAAIIAALSRLMEGKTVILVAHRLNTIQNVDQILVLEHGRLVEQGCHSDLLAQKGVYARLWQNHQRAQSWCYQSQQEEMCGETVQGEWV</sequence>
<keyword evidence="2 7" id="KW-0812">Transmembrane</keyword>
<keyword evidence="3" id="KW-0547">Nucleotide-binding</keyword>
<evidence type="ECO:0000259" key="9">
    <source>
        <dbReference type="PROSITE" id="PS50929"/>
    </source>
</evidence>
<dbReference type="PROSITE" id="PS50929">
    <property type="entry name" value="ABC_TM1F"/>
    <property type="match status" value="1"/>
</dbReference>
<dbReference type="InterPro" id="IPR039421">
    <property type="entry name" value="Type_1_exporter"/>
</dbReference>
<dbReference type="Pfam" id="PF00005">
    <property type="entry name" value="ABC_tran"/>
    <property type="match status" value="1"/>
</dbReference>
<dbReference type="PANTHER" id="PTHR24221">
    <property type="entry name" value="ATP-BINDING CASSETTE SUB-FAMILY B"/>
    <property type="match status" value="1"/>
</dbReference>
<dbReference type="Gene3D" id="1.20.1560.10">
    <property type="entry name" value="ABC transporter type 1, transmembrane domain"/>
    <property type="match status" value="1"/>
</dbReference>
<dbReference type="PANTHER" id="PTHR24221:SF397">
    <property type="entry name" value="ABC TRANSPORTER, ATP-BINDING TRANSMEMBRANE PROTEIN"/>
    <property type="match status" value="1"/>
</dbReference>
<dbReference type="InterPro" id="IPR003439">
    <property type="entry name" value="ABC_transporter-like_ATP-bd"/>
</dbReference>
<dbReference type="InterPro" id="IPR017871">
    <property type="entry name" value="ABC_transporter-like_CS"/>
</dbReference>
<comment type="subcellular location">
    <subcellularLocation>
        <location evidence="1">Cell membrane</location>
        <topology evidence="1">Multi-pass membrane protein</topology>
    </subcellularLocation>
</comment>
<dbReference type="PROSITE" id="PS50893">
    <property type="entry name" value="ABC_TRANSPORTER_2"/>
    <property type="match status" value="1"/>
</dbReference>
<feature type="domain" description="ABC transporter" evidence="8">
    <location>
        <begin position="322"/>
        <end position="557"/>
    </location>
</feature>
<evidence type="ECO:0000256" key="5">
    <source>
        <dbReference type="ARBA" id="ARBA00022989"/>
    </source>
</evidence>
<feature type="domain" description="ABC transmembrane type-1" evidence="9">
    <location>
        <begin position="10"/>
        <end position="291"/>
    </location>
</feature>
<accession>A0ABX3FGX9</accession>
<evidence type="ECO:0000256" key="2">
    <source>
        <dbReference type="ARBA" id="ARBA00022692"/>
    </source>
</evidence>
<dbReference type="InterPro" id="IPR011527">
    <property type="entry name" value="ABC1_TM_dom"/>
</dbReference>
<gene>
    <name evidence="10" type="ORF">BIY20_09460</name>
</gene>
<dbReference type="SMART" id="SM00382">
    <property type="entry name" value="AAA"/>
    <property type="match status" value="1"/>
</dbReference>
<dbReference type="SUPFAM" id="SSF52540">
    <property type="entry name" value="P-loop containing nucleoside triphosphate hydrolases"/>
    <property type="match status" value="1"/>
</dbReference>
<feature type="transmembrane region" description="Helical" evidence="7">
    <location>
        <begin position="148"/>
        <end position="165"/>
    </location>
</feature>
<comment type="caution">
    <text evidence="10">The sequence shown here is derived from an EMBL/GenBank/DDBJ whole genome shotgun (WGS) entry which is preliminary data.</text>
</comment>
<keyword evidence="11" id="KW-1185">Reference proteome</keyword>
<dbReference type="Pfam" id="PF00664">
    <property type="entry name" value="ABC_membrane"/>
    <property type="match status" value="1"/>
</dbReference>
<keyword evidence="6 7" id="KW-0472">Membrane</keyword>
<dbReference type="InterPro" id="IPR003593">
    <property type="entry name" value="AAA+_ATPase"/>
</dbReference>
<evidence type="ECO:0000256" key="3">
    <source>
        <dbReference type="ARBA" id="ARBA00022741"/>
    </source>
</evidence>
<proteinExistence type="predicted"/>
<feature type="transmembrane region" description="Helical" evidence="7">
    <location>
        <begin position="124"/>
        <end position="142"/>
    </location>
</feature>
<feature type="transmembrane region" description="Helical" evidence="7">
    <location>
        <begin position="262"/>
        <end position="289"/>
    </location>
</feature>
<dbReference type="GO" id="GO:0005524">
    <property type="term" value="F:ATP binding"/>
    <property type="evidence" value="ECO:0007669"/>
    <property type="project" value="UniProtKB-KW"/>
</dbReference>
<evidence type="ECO:0000256" key="7">
    <source>
        <dbReference type="SAM" id="Phobius"/>
    </source>
</evidence>
<keyword evidence="4 10" id="KW-0067">ATP-binding</keyword>
<dbReference type="InterPro" id="IPR036640">
    <property type="entry name" value="ABC1_TM_sf"/>
</dbReference>
<dbReference type="EMBL" id="MJMH01000171">
    <property type="protein sequence ID" value="OLQ91852.1"/>
    <property type="molecule type" value="Genomic_DNA"/>
</dbReference>
<dbReference type="Proteomes" id="UP000186039">
    <property type="component" value="Unassembled WGS sequence"/>
</dbReference>